<feature type="active site" description="Glycyl thioester intermediate" evidence="3">
    <location>
        <position position="188"/>
    </location>
</feature>
<proteinExistence type="predicted"/>
<dbReference type="InterPro" id="IPR000569">
    <property type="entry name" value="HECT_dom"/>
</dbReference>
<dbReference type="SUPFAM" id="SSF56204">
    <property type="entry name" value="Hect, E3 ligase catalytic domain"/>
    <property type="match status" value="1"/>
</dbReference>
<keyword evidence="2 3" id="KW-0833">Ubl conjugation pathway</keyword>
<dbReference type="Gene3D" id="3.30.2410.10">
    <property type="entry name" value="Hect, E3 ligase catalytic domain"/>
    <property type="match status" value="1"/>
</dbReference>
<keyword evidence="1" id="KW-0808">Transferase</keyword>
<sequence length="220" mass="24529">MWCLGHLPCPNPPACPQNGKGNETCDTTSDRCPKHSGCTEGAPGEPYAQCYRNRKLFLSVQLQAVCDHNARFRDGLSTLDVIHALEQHPSVFRPYMCYSVDRLKPESLEGVFKAQLSEAGSTRRQEETRILGYWRDYLLDTGEQETGVSLQDILMFATGLNSLPPSTIMPQPQLSFEKTSKFPIASTCANTIKLPISKSYEEFKNAMDFGIQNSPGFGLR</sequence>
<gene>
    <name evidence="5" type="ORF">QQF64_033936</name>
</gene>
<reference evidence="5 6" key="1">
    <citation type="submission" date="2023-09" db="EMBL/GenBank/DDBJ databases">
        <authorList>
            <person name="Wang M."/>
        </authorList>
    </citation>
    <scope>NUCLEOTIDE SEQUENCE [LARGE SCALE GENOMIC DNA]</scope>
    <source>
        <strain evidence="5">GT-2023</strain>
        <tissue evidence="5">Liver</tissue>
    </source>
</reference>
<dbReference type="Proteomes" id="UP001558613">
    <property type="component" value="Unassembled WGS sequence"/>
</dbReference>
<dbReference type="EMBL" id="JAYMGO010000009">
    <property type="protein sequence ID" value="KAL1268573.1"/>
    <property type="molecule type" value="Genomic_DNA"/>
</dbReference>
<organism evidence="5 6">
    <name type="scientific">Cirrhinus molitorella</name>
    <name type="common">mud carp</name>
    <dbReference type="NCBI Taxonomy" id="172907"/>
    <lineage>
        <taxon>Eukaryota</taxon>
        <taxon>Metazoa</taxon>
        <taxon>Chordata</taxon>
        <taxon>Craniata</taxon>
        <taxon>Vertebrata</taxon>
        <taxon>Euteleostomi</taxon>
        <taxon>Actinopterygii</taxon>
        <taxon>Neopterygii</taxon>
        <taxon>Teleostei</taxon>
        <taxon>Ostariophysi</taxon>
        <taxon>Cypriniformes</taxon>
        <taxon>Cyprinidae</taxon>
        <taxon>Labeoninae</taxon>
        <taxon>Labeonini</taxon>
        <taxon>Cirrhinus</taxon>
    </lineage>
</organism>
<evidence type="ECO:0000256" key="1">
    <source>
        <dbReference type="ARBA" id="ARBA00022679"/>
    </source>
</evidence>
<evidence type="ECO:0000256" key="3">
    <source>
        <dbReference type="PROSITE-ProRule" id="PRU00104"/>
    </source>
</evidence>
<protein>
    <recommendedName>
        <fullName evidence="4">HECT domain-containing protein</fullName>
    </recommendedName>
</protein>
<feature type="domain" description="HECT" evidence="4">
    <location>
        <begin position="151"/>
        <end position="220"/>
    </location>
</feature>
<name>A0ABR3MVB2_9TELE</name>
<dbReference type="Pfam" id="PF00632">
    <property type="entry name" value="HECT"/>
    <property type="match status" value="1"/>
</dbReference>
<evidence type="ECO:0000313" key="5">
    <source>
        <dbReference type="EMBL" id="KAL1268573.1"/>
    </source>
</evidence>
<dbReference type="PROSITE" id="PS50237">
    <property type="entry name" value="HECT"/>
    <property type="match status" value="1"/>
</dbReference>
<evidence type="ECO:0000256" key="2">
    <source>
        <dbReference type="ARBA" id="ARBA00022786"/>
    </source>
</evidence>
<accession>A0ABR3MVB2</accession>
<evidence type="ECO:0000313" key="6">
    <source>
        <dbReference type="Proteomes" id="UP001558613"/>
    </source>
</evidence>
<evidence type="ECO:0000259" key="4">
    <source>
        <dbReference type="PROSITE" id="PS50237"/>
    </source>
</evidence>
<keyword evidence="6" id="KW-1185">Reference proteome</keyword>
<dbReference type="InterPro" id="IPR035983">
    <property type="entry name" value="Hect_E3_ubiquitin_ligase"/>
</dbReference>
<comment type="caution">
    <text evidence="5">The sequence shown here is derived from an EMBL/GenBank/DDBJ whole genome shotgun (WGS) entry which is preliminary data.</text>
</comment>